<dbReference type="HOGENOM" id="CLU_009308_2_0_1"/>
<dbReference type="InterPro" id="IPR051572">
    <property type="entry name" value="VTC_Complex_Subunit"/>
</dbReference>
<dbReference type="FunCoup" id="Q750H3">
    <property type="interactions" value="112"/>
</dbReference>
<feature type="compositionally biased region" description="Acidic residues" evidence="6">
    <location>
        <begin position="621"/>
        <end position="632"/>
    </location>
</feature>
<dbReference type="InterPro" id="IPR004331">
    <property type="entry name" value="SPX_dom"/>
</dbReference>
<dbReference type="InParanoid" id="Q750H3"/>
<keyword evidence="2" id="KW-0926">Vacuole</keyword>
<dbReference type="GO" id="GO:0000329">
    <property type="term" value="C:fungal-type vacuole membrane"/>
    <property type="evidence" value="ECO:0000318"/>
    <property type="project" value="GO_Central"/>
</dbReference>
<dbReference type="RefSeq" id="NP_986646.1">
    <property type="nucleotide sequence ID" value="NM_211708.1"/>
</dbReference>
<dbReference type="Gene3D" id="3.20.100.30">
    <property type="entry name" value="VTC, catalytic tunnel domain"/>
    <property type="match status" value="1"/>
</dbReference>
<keyword evidence="10" id="KW-1185">Reference proteome</keyword>
<keyword evidence="5 7" id="KW-0472">Membrane</keyword>
<dbReference type="Pfam" id="PF09359">
    <property type="entry name" value="VTC"/>
    <property type="match status" value="1"/>
</dbReference>
<dbReference type="CDD" id="cd14480">
    <property type="entry name" value="SPX_VTC2_like"/>
    <property type="match status" value="1"/>
</dbReference>
<dbReference type="InterPro" id="IPR003807">
    <property type="entry name" value="DUF202"/>
</dbReference>
<sequence length="844" mass="96441">MLFGVKLANDIYPPWKDWYIDYDGLKKLLKESVIKDLGLSPKESKRKGKGDTDEHWTARNESNFVEALDRELEKVYSFQSGKYTEIMGKLERLEEELDGADALQSLDLGHIREELEQALTEAQELDRFSRLNFTGFIKIVKKHDKLHEGYPSVKSLLQVRLKALPFHSEEYSPLLYKISFLYDVLRKSTDTASKSLIESSKLSSFTSEDMPTYRTYKFWIHPDNLMEVKTRILRHLPVLVYMAAPPESGDVMGPLNPGAVDEEGSVPSSASSFDATAHQTKSLDNVVTTLYFDNEEFELYNNRLLKATSSPTVMLWWTGKLINLSDVFLEKRVPLESKDTDTIDREEVRLKLKKKFISGFIFNGDPEFKEKMSAKLRERGSREAEISKFCEDVDSLQKFILQNELQPVLRTLYTRTAFQIPGDDRIRITIDSNIMYIREDCFDEDRPIRDPKNWHRPELDAAVQNPMKFLRPGEYTKFPYSVMEIRVRTQAPSLTNLVTGVGPLIPSQYSEWFYELTNSHLVKEVPKFSKYIQGVASLFGEDDRFDMLPFWLPDLETDIRMNPDQAYEEERKRLEQHGVQQAAAARMRRLSLLSHPGGASLEKDSNRQPQRANEPPRVADLEDSDTSEEEAERDAQPRKPRNRRKRSMFLTVLTGREPKLSGFDSEDEEVELPPGVKKPTTLIKNAGPVNVEAKVWLANERTFTRWLTLATSLSVLTFSIFYSADRSAFPKVANTLSYIYFGLTVFTALWAYFVHRRRLSVITERSGQHLDAPVGPLLLALVLVAAQCINFVAVFRGLAQKQNAVAGTLEAAGLPFSADELSPPLAAIREFVFWVVGADRGPHL</sequence>
<dbReference type="Proteomes" id="UP000000591">
    <property type="component" value="Chromosome VII"/>
</dbReference>
<feature type="domain" description="SPX" evidence="8">
    <location>
        <begin position="1"/>
        <end position="157"/>
    </location>
</feature>
<feature type="transmembrane region" description="Helical" evidence="7">
    <location>
        <begin position="774"/>
        <end position="795"/>
    </location>
</feature>
<keyword evidence="3 7" id="KW-0812">Transmembrane</keyword>
<dbReference type="OMA" id="SFKFWVH"/>
<feature type="transmembrane region" description="Helical" evidence="7">
    <location>
        <begin position="736"/>
        <end position="754"/>
    </location>
</feature>
<dbReference type="OrthoDB" id="6493944at2759"/>
<dbReference type="InterPro" id="IPR042267">
    <property type="entry name" value="VTC_sf"/>
</dbReference>
<evidence type="ECO:0000256" key="2">
    <source>
        <dbReference type="ARBA" id="ARBA00022554"/>
    </source>
</evidence>
<evidence type="ECO:0000313" key="9">
    <source>
        <dbReference type="EMBL" id="AAS54470.1"/>
    </source>
</evidence>
<dbReference type="eggNOG" id="KOG4580">
    <property type="taxonomic scope" value="Eukaryota"/>
</dbReference>
<comment type="subcellular location">
    <subcellularLocation>
        <location evidence="1">Vacuole membrane</location>
        <topology evidence="1">Multi-pass membrane protein</topology>
    </subcellularLocation>
</comment>
<evidence type="ECO:0000256" key="3">
    <source>
        <dbReference type="ARBA" id="ARBA00022692"/>
    </source>
</evidence>
<dbReference type="AlphaFoldDB" id="Q750H3"/>
<reference evidence="9 10" key="1">
    <citation type="journal article" date="2004" name="Science">
        <title>The Ashbya gossypii genome as a tool for mapping the ancient Saccharomyces cerevisiae genome.</title>
        <authorList>
            <person name="Dietrich F.S."/>
            <person name="Voegeli S."/>
            <person name="Brachat S."/>
            <person name="Lerch A."/>
            <person name="Gates K."/>
            <person name="Steiner S."/>
            <person name="Mohr C."/>
            <person name="Pohlmann R."/>
            <person name="Luedi P."/>
            <person name="Choi S."/>
            <person name="Wing R.A."/>
            <person name="Flavier A."/>
            <person name="Gaffney T.D."/>
            <person name="Philippsen P."/>
        </authorList>
    </citation>
    <scope>NUCLEOTIDE SEQUENCE [LARGE SCALE GENOMIC DNA]</scope>
    <source>
        <strain evidence="10">ATCC 10895 / CBS 109.51 / FGSC 9923 / NRRL Y-1056</strain>
    </source>
</reference>
<dbReference type="EMBL" id="AE016820">
    <property type="protein sequence ID" value="AAS54470.1"/>
    <property type="molecule type" value="Genomic_DNA"/>
</dbReference>
<dbReference type="eggNOG" id="KOG1161">
    <property type="taxonomic scope" value="Eukaryota"/>
</dbReference>
<name>Q750H3_EREGS</name>
<dbReference type="PROSITE" id="PS51382">
    <property type="entry name" value="SPX"/>
    <property type="match status" value="1"/>
</dbReference>
<dbReference type="GO" id="GO:0006799">
    <property type="term" value="P:polyphosphate biosynthetic process"/>
    <property type="evidence" value="ECO:0000318"/>
    <property type="project" value="GO_Central"/>
</dbReference>
<dbReference type="STRING" id="284811.Q750H3"/>
<accession>Q750H3</accession>
<organism evidence="9 10">
    <name type="scientific">Eremothecium gossypii (strain ATCC 10895 / CBS 109.51 / FGSC 9923 / NRRL Y-1056)</name>
    <name type="common">Yeast</name>
    <name type="synonym">Ashbya gossypii</name>
    <dbReference type="NCBI Taxonomy" id="284811"/>
    <lineage>
        <taxon>Eukaryota</taxon>
        <taxon>Fungi</taxon>
        <taxon>Dikarya</taxon>
        <taxon>Ascomycota</taxon>
        <taxon>Saccharomycotina</taxon>
        <taxon>Saccharomycetes</taxon>
        <taxon>Saccharomycetales</taxon>
        <taxon>Saccharomycetaceae</taxon>
        <taxon>Eremothecium</taxon>
    </lineage>
</organism>
<evidence type="ECO:0000256" key="1">
    <source>
        <dbReference type="ARBA" id="ARBA00004128"/>
    </source>
</evidence>
<evidence type="ECO:0000256" key="7">
    <source>
        <dbReference type="SAM" id="Phobius"/>
    </source>
</evidence>
<dbReference type="GO" id="GO:0033254">
    <property type="term" value="C:vacuolar transporter chaperone complex"/>
    <property type="evidence" value="ECO:0000318"/>
    <property type="project" value="GO_Central"/>
</dbReference>
<evidence type="ECO:0000313" key="10">
    <source>
        <dbReference type="Proteomes" id="UP000000591"/>
    </source>
</evidence>
<evidence type="ECO:0000259" key="8">
    <source>
        <dbReference type="PROSITE" id="PS51382"/>
    </source>
</evidence>
<evidence type="ECO:0000256" key="5">
    <source>
        <dbReference type="ARBA" id="ARBA00023136"/>
    </source>
</evidence>
<dbReference type="GO" id="GO:0005783">
    <property type="term" value="C:endoplasmic reticulum"/>
    <property type="evidence" value="ECO:0000318"/>
    <property type="project" value="GO_Central"/>
</dbReference>
<dbReference type="KEGG" id="ago:AGOS_AGL020W"/>
<keyword evidence="4 7" id="KW-1133">Transmembrane helix</keyword>
<dbReference type="InterPro" id="IPR018966">
    <property type="entry name" value="VTC_domain"/>
</dbReference>
<proteinExistence type="predicted"/>
<dbReference type="PANTHER" id="PTHR46140:SF2">
    <property type="entry name" value="VACUOLAR TRANSPORTER CHAPERONE 3 COMPLEX SUBUNIT 3-RELATED"/>
    <property type="match status" value="1"/>
</dbReference>
<feature type="region of interest" description="Disordered" evidence="6">
    <location>
        <begin position="595"/>
        <end position="648"/>
    </location>
</feature>
<feature type="compositionally biased region" description="Basic residues" evidence="6">
    <location>
        <begin position="638"/>
        <end position="647"/>
    </location>
</feature>
<feature type="transmembrane region" description="Helical" evidence="7">
    <location>
        <begin position="706"/>
        <end position="724"/>
    </location>
</feature>
<dbReference type="Pfam" id="PF02656">
    <property type="entry name" value="DUF202"/>
    <property type="match status" value="1"/>
</dbReference>
<dbReference type="PANTHER" id="PTHR46140">
    <property type="entry name" value="VACUOLAR TRANSPORTER CHAPERONE 1-RELATED"/>
    <property type="match status" value="1"/>
</dbReference>
<dbReference type="GeneID" id="4622945"/>
<evidence type="ECO:0000256" key="4">
    <source>
        <dbReference type="ARBA" id="ARBA00022989"/>
    </source>
</evidence>
<evidence type="ECO:0000256" key="6">
    <source>
        <dbReference type="SAM" id="MobiDB-lite"/>
    </source>
</evidence>
<protein>
    <submittedName>
        <fullName evidence="9">AGL020Wp</fullName>
    </submittedName>
</protein>
<reference evidence="10" key="2">
    <citation type="journal article" date="2013" name="G3 (Bethesda)">
        <title>Genomes of Ashbya fungi isolated from insects reveal four mating-type loci, numerous translocations, lack of transposons, and distinct gene duplications.</title>
        <authorList>
            <person name="Dietrich F.S."/>
            <person name="Voegeli S."/>
            <person name="Kuo S."/>
            <person name="Philippsen P."/>
        </authorList>
    </citation>
    <scope>GENOME REANNOTATION</scope>
    <source>
        <strain evidence="10">ATCC 10895 / CBS 109.51 / FGSC 9923 / NRRL Y-1056</strain>
    </source>
</reference>
<gene>
    <name evidence="9" type="ORF">AGOS_AGL020W</name>
</gene>